<comment type="caution">
    <text evidence="2">The sequence shown here is derived from an EMBL/GenBank/DDBJ whole genome shotgun (WGS) entry which is preliminary data.</text>
</comment>
<name>A0AAD7PHE8_QUISA</name>
<feature type="compositionally biased region" description="Low complexity" evidence="1">
    <location>
        <begin position="35"/>
        <end position="50"/>
    </location>
</feature>
<accession>A0AAD7PHE8</accession>
<feature type="region of interest" description="Disordered" evidence="1">
    <location>
        <begin position="9"/>
        <end position="67"/>
    </location>
</feature>
<proteinExistence type="predicted"/>
<dbReference type="AlphaFoldDB" id="A0AAD7PHE8"/>
<sequence>MFRILKAIIGIDDDDRNPSTSGEIVNKGSNQEFHGTNNNTGYMKGNNNGKVRGSSHSSKDGGNKPQN</sequence>
<organism evidence="2 3">
    <name type="scientific">Quillaja saponaria</name>
    <name type="common">Soap bark tree</name>
    <dbReference type="NCBI Taxonomy" id="32244"/>
    <lineage>
        <taxon>Eukaryota</taxon>
        <taxon>Viridiplantae</taxon>
        <taxon>Streptophyta</taxon>
        <taxon>Embryophyta</taxon>
        <taxon>Tracheophyta</taxon>
        <taxon>Spermatophyta</taxon>
        <taxon>Magnoliopsida</taxon>
        <taxon>eudicotyledons</taxon>
        <taxon>Gunneridae</taxon>
        <taxon>Pentapetalae</taxon>
        <taxon>rosids</taxon>
        <taxon>fabids</taxon>
        <taxon>Fabales</taxon>
        <taxon>Quillajaceae</taxon>
        <taxon>Quillaja</taxon>
    </lineage>
</organism>
<evidence type="ECO:0000313" key="2">
    <source>
        <dbReference type="EMBL" id="KAJ7955212.1"/>
    </source>
</evidence>
<gene>
    <name evidence="2" type="ORF">O6P43_021841</name>
</gene>
<feature type="compositionally biased region" description="Polar residues" evidence="1">
    <location>
        <begin position="18"/>
        <end position="34"/>
    </location>
</feature>
<keyword evidence="3" id="KW-1185">Reference proteome</keyword>
<reference evidence="2" key="1">
    <citation type="journal article" date="2023" name="Science">
        <title>Elucidation of the pathway for biosynthesis of saponin adjuvants from the soapbark tree.</title>
        <authorList>
            <person name="Reed J."/>
            <person name="Orme A."/>
            <person name="El-Demerdash A."/>
            <person name="Owen C."/>
            <person name="Martin L.B.B."/>
            <person name="Misra R.C."/>
            <person name="Kikuchi S."/>
            <person name="Rejzek M."/>
            <person name="Martin A.C."/>
            <person name="Harkess A."/>
            <person name="Leebens-Mack J."/>
            <person name="Louveau T."/>
            <person name="Stephenson M.J."/>
            <person name="Osbourn A."/>
        </authorList>
    </citation>
    <scope>NUCLEOTIDE SEQUENCE</scope>
    <source>
        <strain evidence="2">S10</strain>
    </source>
</reference>
<dbReference type="EMBL" id="JARAOO010000009">
    <property type="protein sequence ID" value="KAJ7955212.1"/>
    <property type="molecule type" value="Genomic_DNA"/>
</dbReference>
<evidence type="ECO:0000313" key="3">
    <source>
        <dbReference type="Proteomes" id="UP001163823"/>
    </source>
</evidence>
<evidence type="ECO:0000256" key="1">
    <source>
        <dbReference type="SAM" id="MobiDB-lite"/>
    </source>
</evidence>
<protein>
    <submittedName>
        <fullName evidence="2">Uncharacterized protein</fullName>
    </submittedName>
</protein>
<feature type="compositionally biased region" description="Basic and acidic residues" evidence="1">
    <location>
        <begin position="57"/>
        <end position="67"/>
    </location>
</feature>
<dbReference type="Proteomes" id="UP001163823">
    <property type="component" value="Chromosome 9"/>
</dbReference>
<dbReference type="KEGG" id="qsa:O6P43_021841"/>